<dbReference type="InterPro" id="IPR002751">
    <property type="entry name" value="CbiM/NikMN"/>
</dbReference>
<dbReference type="Pfam" id="PF01891">
    <property type="entry name" value="CbiM"/>
    <property type="match status" value="1"/>
</dbReference>
<feature type="transmembrane region" description="Helical" evidence="7">
    <location>
        <begin position="130"/>
        <end position="154"/>
    </location>
</feature>
<evidence type="ECO:0000256" key="2">
    <source>
        <dbReference type="ARBA" id="ARBA00022448"/>
    </source>
</evidence>
<reference evidence="8" key="1">
    <citation type="submission" date="2022-07" db="EMBL/GenBank/DDBJ databases">
        <title>Characterization of the Novel Bacterium Alteromonas immobilis LMIT006 and Alteromonas gregis LMIT007.</title>
        <authorList>
            <person name="Lin X."/>
        </authorList>
    </citation>
    <scope>NUCLEOTIDE SEQUENCE</scope>
    <source>
        <strain evidence="8">LMIT007</strain>
    </source>
</reference>
<protein>
    <submittedName>
        <fullName evidence="8">Energy-coupling factor ABC transporter permease</fullName>
    </submittedName>
</protein>
<feature type="transmembrane region" description="Helical" evidence="7">
    <location>
        <begin position="33"/>
        <end position="51"/>
    </location>
</feature>
<accession>A0AA41X096</accession>
<evidence type="ECO:0000313" key="8">
    <source>
        <dbReference type="EMBL" id="MCP3427608.1"/>
    </source>
</evidence>
<evidence type="ECO:0000256" key="3">
    <source>
        <dbReference type="ARBA" id="ARBA00022475"/>
    </source>
</evidence>
<comment type="caution">
    <text evidence="8">The sequence shown here is derived from an EMBL/GenBank/DDBJ whole genome shotgun (WGS) entry which is preliminary data.</text>
</comment>
<evidence type="ECO:0000256" key="5">
    <source>
        <dbReference type="ARBA" id="ARBA00022989"/>
    </source>
</evidence>
<evidence type="ECO:0000256" key="6">
    <source>
        <dbReference type="ARBA" id="ARBA00023136"/>
    </source>
</evidence>
<organism evidence="8 9">
    <name type="scientific">Opacimonas viscosa</name>
    <dbReference type="NCBI Taxonomy" id="2961944"/>
    <lineage>
        <taxon>Bacteria</taxon>
        <taxon>Pseudomonadati</taxon>
        <taxon>Pseudomonadota</taxon>
        <taxon>Gammaproteobacteria</taxon>
        <taxon>Alteromonadales</taxon>
        <taxon>Alteromonadaceae</taxon>
        <taxon>Opacimonas</taxon>
    </lineage>
</organism>
<keyword evidence="5 7" id="KW-1133">Transmembrane helix</keyword>
<gene>
    <name evidence="8" type="ORF">NLF92_01440</name>
</gene>
<keyword evidence="2" id="KW-0813">Transport</keyword>
<dbReference type="EMBL" id="JANATA010000001">
    <property type="protein sequence ID" value="MCP3427608.1"/>
    <property type="molecule type" value="Genomic_DNA"/>
</dbReference>
<keyword evidence="6 7" id="KW-0472">Membrane</keyword>
<evidence type="ECO:0000313" key="9">
    <source>
        <dbReference type="Proteomes" id="UP001165413"/>
    </source>
</evidence>
<proteinExistence type="predicted"/>
<evidence type="ECO:0000256" key="4">
    <source>
        <dbReference type="ARBA" id="ARBA00022692"/>
    </source>
</evidence>
<feature type="transmembrane region" description="Helical" evidence="7">
    <location>
        <begin position="97"/>
        <end position="118"/>
    </location>
</feature>
<sequence>MTDLEMFSLMLYLGIFFYVCKQINWAYLVTQKHVQHLIFGSTAALFFLWTFRAGIYEGLHVHFLWLSALTLTLGFRYAILVTGIVLLALTVVGKETWSMFGANGLFGAMLPIMLTYAIYSFAFHRVPRHLFVYVFLCSFFPGALIIAVKMGLLGGFYALNGLHSWQIVVDNYEVLIPLLLFPEAMLNGMTMTLLIIYKPHWVYTWNDESFLDPET</sequence>
<dbReference type="GO" id="GO:0000041">
    <property type="term" value="P:transition metal ion transport"/>
    <property type="evidence" value="ECO:0007669"/>
    <property type="project" value="InterPro"/>
</dbReference>
<dbReference type="RefSeq" id="WP_254098113.1">
    <property type="nucleotide sequence ID" value="NZ_JANATA010000001.1"/>
</dbReference>
<dbReference type="AlphaFoldDB" id="A0AA41X096"/>
<keyword evidence="3" id="KW-1003">Cell membrane</keyword>
<keyword evidence="4 7" id="KW-0812">Transmembrane</keyword>
<dbReference type="Proteomes" id="UP001165413">
    <property type="component" value="Unassembled WGS sequence"/>
</dbReference>
<comment type="subcellular location">
    <subcellularLocation>
        <location evidence="1">Cell membrane</location>
        <topology evidence="1">Multi-pass membrane protein</topology>
    </subcellularLocation>
</comment>
<name>A0AA41X096_9ALTE</name>
<feature type="transmembrane region" description="Helical" evidence="7">
    <location>
        <begin position="7"/>
        <end position="27"/>
    </location>
</feature>
<evidence type="ECO:0000256" key="7">
    <source>
        <dbReference type="SAM" id="Phobius"/>
    </source>
</evidence>
<feature type="transmembrane region" description="Helical" evidence="7">
    <location>
        <begin position="63"/>
        <end position="91"/>
    </location>
</feature>
<dbReference type="GO" id="GO:0005886">
    <property type="term" value="C:plasma membrane"/>
    <property type="evidence" value="ECO:0007669"/>
    <property type="project" value="UniProtKB-SubCell"/>
</dbReference>
<evidence type="ECO:0000256" key="1">
    <source>
        <dbReference type="ARBA" id="ARBA00004651"/>
    </source>
</evidence>
<dbReference type="Gene3D" id="1.10.1760.20">
    <property type="match status" value="1"/>
</dbReference>
<keyword evidence="9" id="KW-1185">Reference proteome</keyword>
<feature type="transmembrane region" description="Helical" evidence="7">
    <location>
        <begin position="174"/>
        <end position="197"/>
    </location>
</feature>